<evidence type="ECO:0000313" key="13">
    <source>
        <dbReference type="Proteomes" id="UP000231259"/>
    </source>
</evidence>
<dbReference type="InterPro" id="IPR038107">
    <property type="entry name" value="Glycos_transf_N_sf"/>
</dbReference>
<keyword evidence="10" id="KW-0472">Membrane</keyword>
<evidence type="ECO:0000256" key="3">
    <source>
        <dbReference type="ARBA" id="ARBA00012621"/>
    </source>
</evidence>
<comment type="function">
    <text evidence="1 10">Involved in lipopolysaccharide (LPS) biosynthesis. Catalyzes the transfer of 3-deoxy-D-manno-octulosonate (Kdo) residue(s) from CMP-Kdo to lipid IV(A), the tetraacyldisaccharide-1,4'-bisphosphate precursor of lipid A.</text>
</comment>
<dbReference type="GO" id="GO:0009244">
    <property type="term" value="P:lipopolysaccharide core region biosynthetic process"/>
    <property type="evidence" value="ECO:0007669"/>
    <property type="project" value="UniProtKB-UniRule"/>
</dbReference>
<evidence type="ECO:0000256" key="5">
    <source>
        <dbReference type="ARBA" id="ARBA00022679"/>
    </source>
</evidence>
<evidence type="ECO:0000256" key="2">
    <source>
        <dbReference type="ARBA" id="ARBA00004713"/>
    </source>
</evidence>
<dbReference type="EC" id="2.4.99.12" evidence="3 10"/>
<dbReference type="Pfam" id="PF04413">
    <property type="entry name" value="Glycos_transf_N"/>
    <property type="match status" value="1"/>
</dbReference>
<keyword evidence="5 10" id="KW-0808">Transferase</keyword>
<dbReference type="GO" id="GO:0005886">
    <property type="term" value="C:plasma membrane"/>
    <property type="evidence" value="ECO:0007669"/>
    <property type="project" value="UniProtKB-SubCell"/>
</dbReference>
<evidence type="ECO:0000256" key="6">
    <source>
        <dbReference type="ARBA" id="ARBA00031445"/>
    </source>
</evidence>
<accession>A0A2G8RAD7</accession>
<dbReference type="Gene3D" id="3.40.50.2000">
    <property type="entry name" value="Glycogen Phosphorylase B"/>
    <property type="match status" value="1"/>
</dbReference>
<feature type="active site" description="Proton acceptor" evidence="8">
    <location>
        <position position="53"/>
    </location>
</feature>
<dbReference type="InterPro" id="IPR039901">
    <property type="entry name" value="Kdotransferase"/>
</dbReference>
<evidence type="ECO:0000313" key="12">
    <source>
        <dbReference type="EMBL" id="PIL18098.1"/>
    </source>
</evidence>
<dbReference type="OrthoDB" id="9789797at2"/>
<dbReference type="Proteomes" id="UP000231259">
    <property type="component" value="Unassembled WGS sequence"/>
</dbReference>
<comment type="catalytic activity">
    <reaction evidence="7 10">
        <text>lipid IVA (E. coli) + CMP-3-deoxy-beta-D-manno-octulosonate = alpha-Kdo-(2-&gt;6)-lipid IVA (E. coli) + CMP + H(+)</text>
        <dbReference type="Rhea" id="RHEA:28066"/>
        <dbReference type="ChEBI" id="CHEBI:15378"/>
        <dbReference type="ChEBI" id="CHEBI:58603"/>
        <dbReference type="ChEBI" id="CHEBI:60364"/>
        <dbReference type="ChEBI" id="CHEBI:60377"/>
        <dbReference type="ChEBI" id="CHEBI:85987"/>
        <dbReference type="EC" id="2.4.99.12"/>
    </reaction>
</comment>
<dbReference type="EMBL" id="AWWI01000141">
    <property type="protein sequence ID" value="PIL18098.1"/>
    <property type="molecule type" value="Genomic_DNA"/>
</dbReference>
<dbReference type="PANTHER" id="PTHR42755:SF1">
    <property type="entry name" value="3-DEOXY-D-MANNO-OCTULOSONIC ACID TRANSFERASE, MITOCHONDRIAL-RELATED"/>
    <property type="match status" value="1"/>
</dbReference>
<keyword evidence="10" id="KW-1003">Cell membrane</keyword>
<keyword evidence="10" id="KW-0448">Lipopolysaccharide biosynthesis</keyword>
<dbReference type="GO" id="GO:0009245">
    <property type="term" value="P:lipid A biosynthetic process"/>
    <property type="evidence" value="ECO:0007669"/>
    <property type="project" value="TreeGrafter"/>
</dbReference>
<evidence type="ECO:0000256" key="9">
    <source>
        <dbReference type="PIRSR" id="PIRSR639901-2"/>
    </source>
</evidence>
<name>A0A2G8RAD7_9RHOB</name>
<evidence type="ECO:0000256" key="7">
    <source>
        <dbReference type="ARBA" id="ARBA00049183"/>
    </source>
</evidence>
<comment type="caution">
    <text evidence="12">The sequence shown here is derived from an EMBL/GenBank/DDBJ whole genome shotgun (WGS) entry which is preliminary data.</text>
</comment>
<dbReference type="RefSeq" id="WP_099912841.1">
    <property type="nucleotide sequence ID" value="NZ_AWWI01000141.1"/>
</dbReference>
<dbReference type="UniPathway" id="UPA00958"/>
<keyword evidence="13" id="KW-1185">Reference proteome</keyword>
<dbReference type="InterPro" id="IPR007507">
    <property type="entry name" value="Glycos_transf_N"/>
</dbReference>
<protein>
    <recommendedName>
        <fullName evidence="4 10">3-deoxy-D-manno-octulosonic acid transferase</fullName>
        <shortName evidence="10">Kdo transferase</shortName>
        <ecNumber evidence="3 10">2.4.99.12</ecNumber>
    </recommendedName>
    <alternativeName>
        <fullName evidence="6 10">Lipid IV(A) 3-deoxy-D-manno-octulosonic acid transferase</fullName>
    </alternativeName>
</protein>
<evidence type="ECO:0000256" key="4">
    <source>
        <dbReference type="ARBA" id="ARBA00019077"/>
    </source>
</evidence>
<comment type="subcellular location">
    <subcellularLocation>
        <location evidence="10">Cell membrane</location>
    </subcellularLocation>
</comment>
<gene>
    <name evidence="12" type="ORF">P775_22000</name>
</gene>
<feature type="site" description="Transition state stabilizer" evidence="9">
    <location>
        <position position="123"/>
    </location>
</feature>
<evidence type="ECO:0000256" key="8">
    <source>
        <dbReference type="PIRSR" id="PIRSR639901-1"/>
    </source>
</evidence>
<dbReference type="AlphaFoldDB" id="A0A2G8RAD7"/>
<dbReference type="PANTHER" id="PTHR42755">
    <property type="entry name" value="3-DEOXY-MANNO-OCTULOSONATE CYTIDYLYLTRANSFERASE"/>
    <property type="match status" value="1"/>
</dbReference>
<comment type="similarity">
    <text evidence="10">Belongs to the glycosyltransferase group 1 family.</text>
</comment>
<feature type="domain" description="3-deoxy-D-manno-octulosonic-acid transferase N-terminal" evidence="11">
    <location>
        <begin position="28"/>
        <end position="198"/>
    </location>
</feature>
<feature type="site" description="Transition state stabilizer" evidence="9">
    <location>
        <position position="198"/>
    </location>
</feature>
<organism evidence="12 13">
    <name type="scientific">Puniceibacterium antarcticum</name>
    <dbReference type="NCBI Taxonomy" id="1206336"/>
    <lineage>
        <taxon>Bacteria</taxon>
        <taxon>Pseudomonadati</taxon>
        <taxon>Pseudomonadota</taxon>
        <taxon>Alphaproteobacteria</taxon>
        <taxon>Rhodobacterales</taxon>
        <taxon>Paracoccaceae</taxon>
        <taxon>Puniceibacterium</taxon>
    </lineage>
</organism>
<dbReference type="Gene3D" id="3.40.50.11720">
    <property type="entry name" value="3-Deoxy-D-manno-octulosonic-acid transferase, N-terminal domain"/>
    <property type="match status" value="1"/>
</dbReference>
<sequence length="406" mass="43890">MALYRVLITLFAIWQLARLVLARDWSALSERRGAVRPLISGNHLWLHAASNGELTSARSLIVALRDARPDLALLITCNSTTGVTLARGWDLPGVSAHLAPLDLASIVRRVMRQWQVVAHITMEAEIWPNRVLLCPGPVLVLGGRMSPGSARVWGRAEKLARNLLQQVAFLSAQDSGSRDRFLQLGLRPEACGPVVDLKALYTPPPGQTPDSELRRAYPRDITWLAASTHAGEEEVVIAAHLEARKIRPDLRLIMALRHPGRADEVAGLLRTAGLNFDRRSAGEMGAEVLLADTMGEMALWYALAGVVFIGGTLTDRGGHTPYEPAAFCAAILHGPDIRNHVKPFATLAKSGAAQQIADAHGLSAALVALTDPVNQRAQGVLAQDALRQHTGLKGLMARMLPLLPRG</sequence>
<evidence type="ECO:0000256" key="10">
    <source>
        <dbReference type="RuleBase" id="RU365103"/>
    </source>
</evidence>
<proteinExistence type="inferred from homology"/>
<evidence type="ECO:0000259" key="11">
    <source>
        <dbReference type="Pfam" id="PF04413"/>
    </source>
</evidence>
<dbReference type="GO" id="GO:0043842">
    <property type="term" value="F:Kdo transferase activity"/>
    <property type="evidence" value="ECO:0007669"/>
    <property type="project" value="UniProtKB-EC"/>
</dbReference>
<comment type="pathway">
    <text evidence="2 10">Bacterial outer membrane biogenesis; LPS core biosynthesis.</text>
</comment>
<reference evidence="12 13" key="1">
    <citation type="submission" date="2013-09" db="EMBL/GenBank/DDBJ databases">
        <title>Genome sequencing of Phaeobacter antarcticus sp. nov. SM1211.</title>
        <authorList>
            <person name="Zhang X.-Y."/>
            <person name="Liu C."/>
            <person name="Chen X.-L."/>
            <person name="Xie B.-B."/>
            <person name="Qin Q.-L."/>
            <person name="Rong J.-C."/>
            <person name="Zhang Y.-Z."/>
        </authorList>
    </citation>
    <scope>NUCLEOTIDE SEQUENCE [LARGE SCALE GENOMIC DNA]</scope>
    <source>
        <strain evidence="12 13">SM1211</strain>
    </source>
</reference>
<evidence type="ECO:0000256" key="1">
    <source>
        <dbReference type="ARBA" id="ARBA00003394"/>
    </source>
</evidence>